<accession>A0AAE1EE77</accession>
<reference evidence="2" key="1">
    <citation type="journal article" date="2023" name="G3 (Bethesda)">
        <title>A reference genome for the long-term kleptoplast-retaining sea slug Elysia crispata morphotype clarki.</title>
        <authorList>
            <person name="Eastman K.E."/>
            <person name="Pendleton A.L."/>
            <person name="Shaikh M.A."/>
            <person name="Suttiyut T."/>
            <person name="Ogas R."/>
            <person name="Tomko P."/>
            <person name="Gavelis G."/>
            <person name="Widhalm J.R."/>
            <person name="Wisecaver J.H."/>
        </authorList>
    </citation>
    <scope>NUCLEOTIDE SEQUENCE</scope>
    <source>
        <strain evidence="2">ECLA1</strain>
    </source>
</reference>
<dbReference type="EMBL" id="JAWDGP010000016">
    <property type="protein sequence ID" value="KAK3804359.1"/>
    <property type="molecule type" value="Genomic_DNA"/>
</dbReference>
<keyword evidence="1" id="KW-1133">Transmembrane helix</keyword>
<comment type="caution">
    <text evidence="2">The sequence shown here is derived from an EMBL/GenBank/DDBJ whole genome shotgun (WGS) entry which is preliminary data.</text>
</comment>
<proteinExistence type="predicted"/>
<dbReference type="Proteomes" id="UP001283361">
    <property type="component" value="Unassembled WGS sequence"/>
</dbReference>
<dbReference type="AlphaFoldDB" id="A0AAE1EE77"/>
<evidence type="ECO:0000313" key="3">
    <source>
        <dbReference type="Proteomes" id="UP001283361"/>
    </source>
</evidence>
<sequence>MFPLGANSVLPNFLFGVLCVAITSLVRVLRSRLTHASWFCSRQAARAITIKHHKHT</sequence>
<protein>
    <submittedName>
        <fullName evidence="2">Uncharacterized protein</fullName>
    </submittedName>
</protein>
<keyword evidence="3" id="KW-1185">Reference proteome</keyword>
<feature type="transmembrane region" description="Helical" evidence="1">
    <location>
        <begin position="12"/>
        <end position="29"/>
    </location>
</feature>
<keyword evidence="1" id="KW-0472">Membrane</keyword>
<evidence type="ECO:0000313" key="2">
    <source>
        <dbReference type="EMBL" id="KAK3804359.1"/>
    </source>
</evidence>
<evidence type="ECO:0000256" key="1">
    <source>
        <dbReference type="SAM" id="Phobius"/>
    </source>
</evidence>
<organism evidence="2 3">
    <name type="scientific">Elysia crispata</name>
    <name type="common">lettuce slug</name>
    <dbReference type="NCBI Taxonomy" id="231223"/>
    <lineage>
        <taxon>Eukaryota</taxon>
        <taxon>Metazoa</taxon>
        <taxon>Spiralia</taxon>
        <taxon>Lophotrochozoa</taxon>
        <taxon>Mollusca</taxon>
        <taxon>Gastropoda</taxon>
        <taxon>Heterobranchia</taxon>
        <taxon>Euthyneura</taxon>
        <taxon>Panpulmonata</taxon>
        <taxon>Sacoglossa</taxon>
        <taxon>Placobranchoidea</taxon>
        <taxon>Plakobranchidae</taxon>
        <taxon>Elysia</taxon>
    </lineage>
</organism>
<name>A0AAE1EE77_9GAST</name>
<gene>
    <name evidence="2" type="ORF">RRG08_059329</name>
</gene>
<keyword evidence="1" id="KW-0812">Transmembrane</keyword>